<dbReference type="OrthoDB" id="9765776at2"/>
<dbReference type="PROSITE" id="PS50885">
    <property type="entry name" value="HAMP"/>
    <property type="match status" value="1"/>
</dbReference>
<dbReference type="InterPro" id="IPR004089">
    <property type="entry name" value="MCPsignal_dom"/>
</dbReference>
<dbReference type="PROSITE" id="PS50113">
    <property type="entry name" value="PAC"/>
    <property type="match status" value="2"/>
</dbReference>
<feature type="domain" description="PAC" evidence="7">
    <location>
        <begin position="333"/>
        <end position="385"/>
    </location>
</feature>
<keyword evidence="4" id="KW-0807">Transducer</keyword>
<evidence type="ECO:0000259" key="8">
    <source>
        <dbReference type="PROSITE" id="PS50885"/>
    </source>
</evidence>
<dbReference type="PROSITE" id="PS50111">
    <property type="entry name" value="CHEMOTAXIS_TRANSDUC_2"/>
    <property type="match status" value="1"/>
</dbReference>
<feature type="domain" description="PAS" evidence="6">
    <location>
        <begin position="30"/>
        <end position="70"/>
    </location>
</feature>
<dbReference type="SMART" id="SM00283">
    <property type="entry name" value="MA"/>
    <property type="match status" value="1"/>
</dbReference>
<dbReference type="Pfam" id="PF13426">
    <property type="entry name" value="PAS_9"/>
    <property type="match status" value="1"/>
</dbReference>
<dbReference type="SMART" id="SM00086">
    <property type="entry name" value="PAC"/>
    <property type="match status" value="3"/>
</dbReference>
<dbReference type="Proteomes" id="UP000244880">
    <property type="component" value="Unassembled WGS sequence"/>
</dbReference>
<dbReference type="CDD" id="cd00130">
    <property type="entry name" value="PAS"/>
    <property type="match status" value="3"/>
</dbReference>
<dbReference type="PANTHER" id="PTHR43531">
    <property type="entry name" value="PROTEIN ICFG"/>
    <property type="match status" value="1"/>
</dbReference>
<evidence type="ECO:0000259" key="6">
    <source>
        <dbReference type="PROSITE" id="PS50112"/>
    </source>
</evidence>
<evidence type="ECO:0000256" key="1">
    <source>
        <dbReference type="ARBA" id="ARBA00004370"/>
    </source>
</evidence>
<evidence type="ECO:0000256" key="2">
    <source>
        <dbReference type="ARBA" id="ARBA00022500"/>
    </source>
</evidence>
<dbReference type="GO" id="GO:0006935">
    <property type="term" value="P:chemotaxis"/>
    <property type="evidence" value="ECO:0007669"/>
    <property type="project" value="UniProtKB-KW"/>
</dbReference>
<dbReference type="PANTHER" id="PTHR43531:SF11">
    <property type="entry name" value="METHYL-ACCEPTING CHEMOTAXIS PROTEIN 3"/>
    <property type="match status" value="1"/>
</dbReference>
<organism evidence="9 10">
    <name type="scientific">Ascidiaceihabitans donghaensis</name>
    <dbReference type="NCBI Taxonomy" id="1510460"/>
    <lineage>
        <taxon>Bacteria</taxon>
        <taxon>Pseudomonadati</taxon>
        <taxon>Pseudomonadota</taxon>
        <taxon>Alphaproteobacteria</taxon>
        <taxon>Rhodobacterales</taxon>
        <taxon>Paracoccaceae</taxon>
        <taxon>Ascidiaceihabitans</taxon>
    </lineage>
</organism>
<evidence type="ECO:0000256" key="4">
    <source>
        <dbReference type="PROSITE-ProRule" id="PRU00284"/>
    </source>
</evidence>
<dbReference type="PROSITE" id="PS50112">
    <property type="entry name" value="PAS"/>
    <property type="match status" value="2"/>
</dbReference>
<gene>
    <name evidence="9" type="primary">bdlA_2</name>
    <name evidence="9" type="ORF">ASD8599_03717</name>
</gene>
<dbReference type="EMBL" id="OMOR01000001">
    <property type="protein sequence ID" value="SPH22970.1"/>
    <property type="molecule type" value="Genomic_DNA"/>
</dbReference>
<dbReference type="AlphaFoldDB" id="A0A2R8BIL5"/>
<dbReference type="InterPro" id="IPR003660">
    <property type="entry name" value="HAMP_dom"/>
</dbReference>
<dbReference type="Pfam" id="PF00015">
    <property type="entry name" value="MCPsignal"/>
    <property type="match status" value="1"/>
</dbReference>
<proteinExistence type="inferred from homology"/>
<feature type="domain" description="PAS" evidence="6">
    <location>
        <begin position="152"/>
        <end position="208"/>
    </location>
</feature>
<feature type="domain" description="PAC" evidence="7">
    <location>
        <begin position="209"/>
        <end position="263"/>
    </location>
</feature>
<dbReference type="SUPFAM" id="SSF58104">
    <property type="entry name" value="Methyl-accepting chemotaxis protein (MCP) signaling domain"/>
    <property type="match status" value="1"/>
</dbReference>
<dbReference type="SMART" id="SM00091">
    <property type="entry name" value="PAS"/>
    <property type="match status" value="3"/>
</dbReference>
<dbReference type="InterPro" id="IPR001610">
    <property type="entry name" value="PAC"/>
</dbReference>
<dbReference type="CDD" id="cd11386">
    <property type="entry name" value="MCP_signal"/>
    <property type="match status" value="1"/>
</dbReference>
<dbReference type="InterPro" id="IPR013655">
    <property type="entry name" value="PAS_fold_3"/>
</dbReference>
<feature type="domain" description="Methyl-accepting transducer" evidence="5">
    <location>
        <begin position="431"/>
        <end position="660"/>
    </location>
</feature>
<feature type="domain" description="HAMP" evidence="8">
    <location>
        <begin position="377"/>
        <end position="426"/>
    </location>
</feature>
<dbReference type="InterPro" id="IPR000014">
    <property type="entry name" value="PAS"/>
</dbReference>
<evidence type="ECO:0000313" key="9">
    <source>
        <dbReference type="EMBL" id="SPH22970.1"/>
    </source>
</evidence>
<dbReference type="InterPro" id="IPR051310">
    <property type="entry name" value="MCP_chemotaxis"/>
</dbReference>
<dbReference type="InterPro" id="IPR000700">
    <property type="entry name" value="PAS-assoc_C"/>
</dbReference>
<evidence type="ECO:0000313" key="10">
    <source>
        <dbReference type="Proteomes" id="UP000244880"/>
    </source>
</evidence>
<dbReference type="FunFam" id="1.10.287.950:FF:000001">
    <property type="entry name" value="Methyl-accepting chemotaxis sensory transducer"/>
    <property type="match status" value="1"/>
</dbReference>
<dbReference type="SUPFAM" id="SSF55785">
    <property type="entry name" value="PYP-like sensor domain (PAS domain)"/>
    <property type="match status" value="3"/>
</dbReference>
<keyword evidence="2" id="KW-0145">Chemotaxis</keyword>
<dbReference type="InterPro" id="IPR004090">
    <property type="entry name" value="Chemotax_Me-accpt_rcpt"/>
</dbReference>
<protein>
    <submittedName>
        <fullName evidence="9">Biofilm dispersion protein BdlA</fullName>
    </submittedName>
</protein>
<name>A0A2R8BIL5_9RHOB</name>
<evidence type="ECO:0000259" key="5">
    <source>
        <dbReference type="PROSITE" id="PS50111"/>
    </source>
</evidence>
<accession>A0A2R8BIL5</accession>
<comment type="subcellular location">
    <subcellularLocation>
        <location evidence="1">Membrane</location>
    </subcellularLocation>
</comment>
<dbReference type="RefSeq" id="WP_108829855.1">
    <property type="nucleotide sequence ID" value="NZ_OMOR01000001.1"/>
</dbReference>
<dbReference type="Gene3D" id="3.30.450.20">
    <property type="entry name" value="PAS domain"/>
    <property type="match status" value="3"/>
</dbReference>
<keyword evidence="10" id="KW-1185">Reference proteome</keyword>
<evidence type="ECO:0000256" key="3">
    <source>
        <dbReference type="ARBA" id="ARBA00029447"/>
    </source>
</evidence>
<dbReference type="GO" id="GO:0016020">
    <property type="term" value="C:membrane"/>
    <property type="evidence" value="ECO:0007669"/>
    <property type="project" value="UniProtKB-SubCell"/>
</dbReference>
<sequence length="730" mass="78454">MIFGKRAPQHNPETADALALHAALHQSHGMMTLDLDGTVLDANQVTLDATGYTLEELKGQNHRILVAPDDLDGPDYSAFWESLRNGKPQSGSFSRKTKNGKDIWIDASYHHLSDPSGVPNRIVEIATDVTASKIAEFDATTQLEAISKSLVVIEFDLDGTILTANDNFLNCTGYSLEQVQGKNHNMFVEDSEHERNVHKALWDDLRDGKSVLDDFMRISSDGSKIWVRAIYNPIVDTTGRPVKVVALAADVTESKIAATDADGKLSAISRSQIVVEFDLDGKVICANDNFLAKFGHSADGVIGKHHRIFVDKQDAETPEYAAFWQDLARGKFHSGQYKRIAGDGAEVWIQASYNPIFDLQGKPYKVVEYAFEVTENISAMNALVAGLASLSEGDLTARLPADLSGPFEGLRDTFNNTLVRLEELVSGILIASQAIATETNSIAENASNLSLRGEQQAATVEETSASMEEISATVSNTVDNAKIATQAAKTAAQQAQSGGDIVTNAVEAMSRIETSTQEISKIVEVIDGIAFQTNLLALNAGVEAARAGDAGRGFAVVASEVRALAHRSSDSAREINELITKSNEEVLEGSELVNSSGEALTKIVSGVTAVVDNINEILEASQEQAAGITEVTQAMLQIDQTTQHTAGLADKSATAAKQLAERAANLRELVSFFGHGPLQDINTVEVVEDRPIETRASALTSLDVAVGDVSQSSVSKVQTRLTPSDGWEEF</sequence>
<dbReference type="GO" id="GO:0004888">
    <property type="term" value="F:transmembrane signaling receptor activity"/>
    <property type="evidence" value="ECO:0007669"/>
    <property type="project" value="InterPro"/>
</dbReference>
<dbReference type="Pfam" id="PF08447">
    <property type="entry name" value="PAS_3"/>
    <property type="match status" value="2"/>
</dbReference>
<dbReference type="PRINTS" id="PR00260">
    <property type="entry name" value="CHEMTRNSDUCR"/>
</dbReference>
<dbReference type="InterPro" id="IPR035965">
    <property type="entry name" value="PAS-like_dom_sf"/>
</dbReference>
<dbReference type="NCBIfam" id="TIGR00229">
    <property type="entry name" value="sensory_box"/>
    <property type="match status" value="3"/>
</dbReference>
<dbReference type="GO" id="GO:0007165">
    <property type="term" value="P:signal transduction"/>
    <property type="evidence" value="ECO:0007669"/>
    <property type="project" value="UniProtKB-KW"/>
</dbReference>
<evidence type="ECO:0000259" key="7">
    <source>
        <dbReference type="PROSITE" id="PS50113"/>
    </source>
</evidence>
<reference evidence="9 10" key="1">
    <citation type="submission" date="2018-03" db="EMBL/GenBank/DDBJ databases">
        <authorList>
            <person name="Keele B.F."/>
        </authorList>
    </citation>
    <scope>NUCLEOTIDE SEQUENCE [LARGE SCALE GENOMIC DNA]</scope>
    <source>
        <strain evidence="9 10">CECT 8599</strain>
    </source>
</reference>
<comment type="similarity">
    <text evidence="3">Belongs to the methyl-accepting chemotaxis (MCP) protein family.</text>
</comment>
<dbReference type="Gene3D" id="1.10.287.950">
    <property type="entry name" value="Methyl-accepting chemotaxis protein"/>
    <property type="match status" value="1"/>
</dbReference>